<proteinExistence type="predicted"/>
<evidence type="ECO:0000313" key="2">
    <source>
        <dbReference type="EMBL" id="MCD1653285.1"/>
    </source>
</evidence>
<dbReference type="SMART" id="SM00100">
    <property type="entry name" value="cNMP"/>
    <property type="match status" value="1"/>
</dbReference>
<reference evidence="2" key="1">
    <citation type="submission" date="2021-08" db="EMBL/GenBank/DDBJ databases">
        <title>Comparative analyses of Brucepasteria parasyntrophica and Teretinema zuelzerae.</title>
        <authorList>
            <person name="Song Y."/>
            <person name="Brune A."/>
        </authorList>
    </citation>
    <scope>NUCLEOTIDE SEQUENCE</scope>
    <source>
        <strain evidence="2">DSM 1903</strain>
    </source>
</reference>
<dbReference type="Proteomes" id="UP001198163">
    <property type="component" value="Unassembled WGS sequence"/>
</dbReference>
<dbReference type="AlphaFoldDB" id="A0AAE3EES3"/>
<dbReference type="PROSITE" id="PS50042">
    <property type="entry name" value="CNMP_BINDING_3"/>
    <property type="match status" value="1"/>
</dbReference>
<dbReference type="InterPro" id="IPR018490">
    <property type="entry name" value="cNMP-bd_dom_sf"/>
</dbReference>
<evidence type="ECO:0000259" key="1">
    <source>
        <dbReference type="PROSITE" id="PS50042"/>
    </source>
</evidence>
<dbReference type="CDD" id="cd00038">
    <property type="entry name" value="CAP_ED"/>
    <property type="match status" value="1"/>
</dbReference>
<dbReference type="Gene3D" id="2.60.120.10">
    <property type="entry name" value="Jelly Rolls"/>
    <property type="match status" value="1"/>
</dbReference>
<dbReference type="InterPro" id="IPR000595">
    <property type="entry name" value="cNMP-bd_dom"/>
</dbReference>
<dbReference type="EMBL" id="JAINWA010000001">
    <property type="protein sequence ID" value="MCD1653285.1"/>
    <property type="molecule type" value="Genomic_DNA"/>
</dbReference>
<accession>A0AAE3EES3</accession>
<comment type="caution">
    <text evidence="2">The sequence shown here is derived from an EMBL/GenBank/DDBJ whole genome shotgun (WGS) entry which is preliminary data.</text>
</comment>
<dbReference type="PANTHER" id="PTHR45743">
    <property type="entry name" value="POTASSIUM CHANNEL AKT1"/>
    <property type="match status" value="1"/>
</dbReference>
<sequence>MKKVDIFPEALFTSLVDIPMFSRIDRSDLDDLPSICNLYSYEPGEKIIQEGSVSVSLFILLSGDVDILKKGQQKEEIHINSLTMGATFGETSIFKDEPSTATVRARSLSLIMALSRENFSNYITKHPKAGLVIMTYIVYGLLEKLRSSNEVIAYEKEFMVSADDLDAMSALLPSNVEDMLS</sequence>
<name>A0AAE3EES3_9SPIR</name>
<dbReference type="PANTHER" id="PTHR45743:SF2">
    <property type="entry name" value="POTASSIUM CHANNEL AKT1"/>
    <property type="match status" value="1"/>
</dbReference>
<dbReference type="InterPro" id="IPR014710">
    <property type="entry name" value="RmlC-like_jellyroll"/>
</dbReference>
<protein>
    <submittedName>
        <fullName evidence="2">Cyclic nucleotide-binding domain-containing protein</fullName>
    </submittedName>
</protein>
<feature type="domain" description="Cyclic nucleotide-binding" evidence="1">
    <location>
        <begin position="20"/>
        <end position="123"/>
    </location>
</feature>
<keyword evidence="3" id="KW-1185">Reference proteome</keyword>
<dbReference type="GO" id="GO:0005249">
    <property type="term" value="F:voltage-gated potassium channel activity"/>
    <property type="evidence" value="ECO:0007669"/>
    <property type="project" value="InterPro"/>
</dbReference>
<dbReference type="RefSeq" id="WP_230752203.1">
    <property type="nucleotide sequence ID" value="NZ_JAINWA010000001.1"/>
</dbReference>
<dbReference type="Pfam" id="PF00027">
    <property type="entry name" value="cNMP_binding"/>
    <property type="match status" value="1"/>
</dbReference>
<evidence type="ECO:0000313" key="3">
    <source>
        <dbReference type="Proteomes" id="UP001198163"/>
    </source>
</evidence>
<gene>
    <name evidence="2" type="ORF">K7J14_01000</name>
</gene>
<dbReference type="SUPFAM" id="SSF51206">
    <property type="entry name" value="cAMP-binding domain-like"/>
    <property type="match status" value="1"/>
</dbReference>
<dbReference type="InterPro" id="IPR045319">
    <property type="entry name" value="KAT/AKT"/>
</dbReference>
<organism evidence="2 3">
    <name type="scientific">Teretinema zuelzerae</name>
    <dbReference type="NCBI Taxonomy" id="156"/>
    <lineage>
        <taxon>Bacteria</taxon>
        <taxon>Pseudomonadati</taxon>
        <taxon>Spirochaetota</taxon>
        <taxon>Spirochaetia</taxon>
        <taxon>Spirochaetales</taxon>
        <taxon>Treponemataceae</taxon>
        <taxon>Teretinema</taxon>
    </lineage>
</organism>